<dbReference type="PANTHER" id="PTHR11008:SF32">
    <property type="entry name" value="CIRCADIAN CLOCK-CONTROLLED PROTEIN DAYWAKE-RELATED"/>
    <property type="match status" value="1"/>
</dbReference>
<keyword evidence="2" id="KW-0090">Biological rhythms</keyword>
<comment type="similarity">
    <text evidence="3">Belongs to the TO family.</text>
</comment>
<feature type="signal peptide" evidence="4">
    <location>
        <begin position="1"/>
        <end position="20"/>
    </location>
</feature>
<proteinExistence type="inferred from homology"/>
<dbReference type="SMR" id="B4M4V2"/>
<dbReference type="GO" id="GO:0007623">
    <property type="term" value="P:circadian rhythm"/>
    <property type="evidence" value="ECO:0007669"/>
    <property type="project" value="UniProtKB-ARBA"/>
</dbReference>
<evidence type="ECO:0000313" key="6">
    <source>
        <dbReference type="Proteomes" id="UP000008792"/>
    </source>
</evidence>
<dbReference type="PhylomeDB" id="B4M4V2"/>
<dbReference type="SMART" id="SM00700">
    <property type="entry name" value="JHBP"/>
    <property type="match status" value="1"/>
</dbReference>
<dbReference type="Proteomes" id="UP000008792">
    <property type="component" value="Unassembled WGS sequence"/>
</dbReference>
<protein>
    <submittedName>
        <fullName evidence="5">Uncharacterized protein</fullName>
    </submittedName>
</protein>
<dbReference type="FunFam" id="3.15.10.30:FF:000001">
    <property type="entry name" value="Takeout-like protein 1"/>
    <property type="match status" value="1"/>
</dbReference>
<dbReference type="HOGENOM" id="CLU_069908_0_2_1"/>
<dbReference type="GO" id="GO:0005615">
    <property type="term" value="C:extracellular space"/>
    <property type="evidence" value="ECO:0007669"/>
    <property type="project" value="TreeGrafter"/>
</dbReference>
<dbReference type="PANTHER" id="PTHR11008">
    <property type="entry name" value="PROTEIN TAKEOUT-LIKE PROTEIN"/>
    <property type="match status" value="1"/>
</dbReference>
<evidence type="ECO:0000313" key="5">
    <source>
        <dbReference type="EMBL" id="EDW59663.1"/>
    </source>
</evidence>
<name>B4M4V2_DROVI</name>
<dbReference type="eggNOG" id="ENOG502TBB9">
    <property type="taxonomic scope" value="Eukaryota"/>
</dbReference>
<evidence type="ECO:0000256" key="3">
    <source>
        <dbReference type="ARBA" id="ARBA00060902"/>
    </source>
</evidence>
<gene>
    <name evidence="5" type="primary">Dvir\GJ10163</name>
    <name evidence="5" type="ORF">Dvir_GJ10163</name>
</gene>
<sequence length="256" mass="29765">MYKYYMLIIVLHTLCKTALGVQLPKDIKKCHFGDTKCLIVSINDLIKRYPKGIPEIGLPPLDSTRLEDVAILDRPNVGAVWLTFYTRDNVNRGFNNATITHVDGFSRDPTKNIMTIEAHIPSLIHEATYDMLGRYLLFVANTTGKLKSDFQNVQLKLTIKSVLEYRNHKRYLKIYELKPKVELDRWIVWFDNLYRENTDLTIAVNRAFNENWLEFWNGLEPGLMKSFAQCFTGMLNKVFENVAYDDMFLPDVGENE</sequence>
<dbReference type="InParanoid" id="B4M4V2"/>
<organism evidence="5 6">
    <name type="scientific">Drosophila virilis</name>
    <name type="common">Fruit fly</name>
    <dbReference type="NCBI Taxonomy" id="7244"/>
    <lineage>
        <taxon>Eukaryota</taxon>
        <taxon>Metazoa</taxon>
        <taxon>Ecdysozoa</taxon>
        <taxon>Arthropoda</taxon>
        <taxon>Hexapoda</taxon>
        <taxon>Insecta</taxon>
        <taxon>Pterygota</taxon>
        <taxon>Neoptera</taxon>
        <taxon>Endopterygota</taxon>
        <taxon>Diptera</taxon>
        <taxon>Brachycera</taxon>
        <taxon>Muscomorpha</taxon>
        <taxon>Ephydroidea</taxon>
        <taxon>Drosophilidae</taxon>
        <taxon>Drosophila</taxon>
    </lineage>
</organism>
<dbReference type="EMBL" id="CH940652">
    <property type="protein sequence ID" value="EDW59663.1"/>
    <property type="molecule type" value="Genomic_DNA"/>
</dbReference>
<dbReference type="OrthoDB" id="8190514at2759"/>
<dbReference type="FunCoup" id="B4M4V2">
    <property type="interactions" value="79"/>
</dbReference>
<dbReference type="OMA" id="RWIVWFD"/>
<dbReference type="Pfam" id="PF06585">
    <property type="entry name" value="JHBP"/>
    <property type="match status" value="1"/>
</dbReference>
<evidence type="ECO:0000256" key="4">
    <source>
        <dbReference type="SAM" id="SignalP"/>
    </source>
</evidence>
<dbReference type="KEGG" id="dvi:6632865"/>
<dbReference type="InterPro" id="IPR038606">
    <property type="entry name" value="To_sf"/>
</dbReference>
<feature type="chain" id="PRO_5002817231" evidence="4">
    <location>
        <begin position="21"/>
        <end position="256"/>
    </location>
</feature>
<evidence type="ECO:0000256" key="1">
    <source>
        <dbReference type="ARBA" id="ARBA00022729"/>
    </source>
</evidence>
<dbReference type="Gene3D" id="3.15.10.30">
    <property type="entry name" value="Haemolymph juvenile hormone binding protein"/>
    <property type="match status" value="1"/>
</dbReference>
<keyword evidence="1 4" id="KW-0732">Signal</keyword>
<accession>B4M4V2</accession>
<dbReference type="InterPro" id="IPR010562">
    <property type="entry name" value="Haemolymph_juvenile_hormone-bd"/>
</dbReference>
<evidence type="ECO:0000256" key="2">
    <source>
        <dbReference type="ARBA" id="ARBA00023108"/>
    </source>
</evidence>
<keyword evidence="6" id="KW-1185">Reference proteome</keyword>
<dbReference type="AlphaFoldDB" id="B4M4V2"/>
<reference evidence="5 6" key="1">
    <citation type="journal article" date="2007" name="Nature">
        <title>Evolution of genes and genomes on the Drosophila phylogeny.</title>
        <authorList>
            <consortium name="Drosophila 12 Genomes Consortium"/>
            <person name="Clark A.G."/>
            <person name="Eisen M.B."/>
            <person name="Smith D.R."/>
            <person name="Bergman C.M."/>
            <person name="Oliver B."/>
            <person name="Markow T.A."/>
            <person name="Kaufman T.C."/>
            <person name="Kellis M."/>
            <person name="Gelbart W."/>
            <person name="Iyer V.N."/>
            <person name="Pollard D.A."/>
            <person name="Sackton T.B."/>
            <person name="Larracuente A.M."/>
            <person name="Singh N.D."/>
            <person name="Abad J.P."/>
            <person name="Abt D.N."/>
            <person name="Adryan B."/>
            <person name="Aguade M."/>
            <person name="Akashi H."/>
            <person name="Anderson W.W."/>
            <person name="Aquadro C.F."/>
            <person name="Ardell D.H."/>
            <person name="Arguello R."/>
            <person name="Artieri C.G."/>
            <person name="Barbash D.A."/>
            <person name="Barker D."/>
            <person name="Barsanti P."/>
            <person name="Batterham P."/>
            <person name="Batzoglou S."/>
            <person name="Begun D."/>
            <person name="Bhutkar A."/>
            <person name="Blanco E."/>
            <person name="Bosak S.A."/>
            <person name="Bradley R.K."/>
            <person name="Brand A.D."/>
            <person name="Brent M.R."/>
            <person name="Brooks A.N."/>
            <person name="Brown R.H."/>
            <person name="Butlin R.K."/>
            <person name="Caggese C."/>
            <person name="Calvi B.R."/>
            <person name="Bernardo de Carvalho A."/>
            <person name="Caspi A."/>
            <person name="Castrezana S."/>
            <person name="Celniker S.E."/>
            <person name="Chang J.L."/>
            <person name="Chapple C."/>
            <person name="Chatterji S."/>
            <person name="Chinwalla A."/>
            <person name="Civetta A."/>
            <person name="Clifton S.W."/>
            <person name="Comeron J.M."/>
            <person name="Costello J.C."/>
            <person name="Coyne J.A."/>
            <person name="Daub J."/>
            <person name="David R.G."/>
            <person name="Delcher A.L."/>
            <person name="Delehaunty K."/>
            <person name="Do C.B."/>
            <person name="Ebling H."/>
            <person name="Edwards K."/>
            <person name="Eickbush T."/>
            <person name="Evans J.D."/>
            <person name="Filipski A."/>
            <person name="Findeiss S."/>
            <person name="Freyhult E."/>
            <person name="Fulton L."/>
            <person name="Fulton R."/>
            <person name="Garcia A.C."/>
            <person name="Gardiner A."/>
            <person name="Garfield D.A."/>
            <person name="Garvin B.E."/>
            <person name="Gibson G."/>
            <person name="Gilbert D."/>
            <person name="Gnerre S."/>
            <person name="Godfrey J."/>
            <person name="Good R."/>
            <person name="Gotea V."/>
            <person name="Gravely B."/>
            <person name="Greenberg A.J."/>
            <person name="Griffiths-Jones S."/>
            <person name="Gross S."/>
            <person name="Guigo R."/>
            <person name="Gustafson E.A."/>
            <person name="Haerty W."/>
            <person name="Hahn M.W."/>
            <person name="Halligan D.L."/>
            <person name="Halpern A.L."/>
            <person name="Halter G.M."/>
            <person name="Han M.V."/>
            <person name="Heger A."/>
            <person name="Hillier L."/>
            <person name="Hinrichs A.S."/>
            <person name="Holmes I."/>
            <person name="Hoskins R.A."/>
            <person name="Hubisz M.J."/>
            <person name="Hultmark D."/>
            <person name="Huntley M.A."/>
            <person name="Jaffe D.B."/>
            <person name="Jagadeeshan S."/>
            <person name="Jeck W.R."/>
            <person name="Johnson J."/>
            <person name="Jones C.D."/>
            <person name="Jordan W.C."/>
            <person name="Karpen G.H."/>
            <person name="Kataoka E."/>
            <person name="Keightley P.D."/>
            <person name="Kheradpour P."/>
            <person name="Kirkness E.F."/>
            <person name="Koerich L.B."/>
            <person name="Kristiansen K."/>
            <person name="Kudrna D."/>
            <person name="Kulathinal R.J."/>
            <person name="Kumar S."/>
            <person name="Kwok R."/>
            <person name="Lander E."/>
            <person name="Langley C.H."/>
            <person name="Lapoint R."/>
            <person name="Lazzaro B.P."/>
            <person name="Lee S.J."/>
            <person name="Levesque L."/>
            <person name="Li R."/>
            <person name="Lin C.F."/>
            <person name="Lin M.F."/>
            <person name="Lindblad-Toh K."/>
            <person name="Llopart A."/>
            <person name="Long M."/>
            <person name="Low L."/>
            <person name="Lozovsky E."/>
            <person name="Lu J."/>
            <person name="Luo M."/>
            <person name="Machado C.A."/>
            <person name="Makalowski W."/>
            <person name="Marzo M."/>
            <person name="Matsuda M."/>
            <person name="Matzkin L."/>
            <person name="McAllister B."/>
            <person name="McBride C.S."/>
            <person name="McKernan B."/>
            <person name="McKernan K."/>
            <person name="Mendez-Lago M."/>
            <person name="Minx P."/>
            <person name="Mollenhauer M.U."/>
            <person name="Montooth K."/>
            <person name="Mount S.M."/>
            <person name="Mu X."/>
            <person name="Myers E."/>
            <person name="Negre B."/>
            <person name="Newfeld S."/>
            <person name="Nielsen R."/>
            <person name="Noor M.A."/>
            <person name="O'Grady P."/>
            <person name="Pachter L."/>
            <person name="Papaceit M."/>
            <person name="Parisi M.J."/>
            <person name="Parisi M."/>
            <person name="Parts L."/>
            <person name="Pedersen J.S."/>
            <person name="Pesole G."/>
            <person name="Phillippy A.M."/>
            <person name="Ponting C.P."/>
            <person name="Pop M."/>
            <person name="Porcelli D."/>
            <person name="Powell J.R."/>
            <person name="Prohaska S."/>
            <person name="Pruitt K."/>
            <person name="Puig M."/>
            <person name="Quesneville H."/>
            <person name="Ram K.R."/>
            <person name="Rand D."/>
            <person name="Rasmussen M.D."/>
            <person name="Reed L.K."/>
            <person name="Reenan R."/>
            <person name="Reily A."/>
            <person name="Remington K.A."/>
            <person name="Rieger T.T."/>
            <person name="Ritchie M.G."/>
            <person name="Robin C."/>
            <person name="Rogers Y.H."/>
            <person name="Rohde C."/>
            <person name="Rozas J."/>
            <person name="Rubenfield M.J."/>
            <person name="Ruiz A."/>
            <person name="Russo S."/>
            <person name="Salzberg S.L."/>
            <person name="Sanchez-Gracia A."/>
            <person name="Saranga D.J."/>
            <person name="Sato H."/>
            <person name="Schaeffer S.W."/>
            <person name="Schatz M.C."/>
            <person name="Schlenke T."/>
            <person name="Schwartz R."/>
            <person name="Segarra C."/>
            <person name="Singh R.S."/>
            <person name="Sirot L."/>
            <person name="Sirota M."/>
            <person name="Sisneros N.B."/>
            <person name="Smith C.D."/>
            <person name="Smith T.F."/>
            <person name="Spieth J."/>
            <person name="Stage D.E."/>
            <person name="Stark A."/>
            <person name="Stephan W."/>
            <person name="Strausberg R.L."/>
            <person name="Strempel S."/>
            <person name="Sturgill D."/>
            <person name="Sutton G."/>
            <person name="Sutton G.G."/>
            <person name="Tao W."/>
            <person name="Teichmann S."/>
            <person name="Tobari Y.N."/>
            <person name="Tomimura Y."/>
            <person name="Tsolas J.M."/>
            <person name="Valente V.L."/>
            <person name="Venter E."/>
            <person name="Venter J.C."/>
            <person name="Vicario S."/>
            <person name="Vieira F.G."/>
            <person name="Vilella A.J."/>
            <person name="Villasante A."/>
            <person name="Walenz B."/>
            <person name="Wang J."/>
            <person name="Wasserman M."/>
            <person name="Watts T."/>
            <person name="Wilson D."/>
            <person name="Wilson R.K."/>
            <person name="Wing R.A."/>
            <person name="Wolfner M.F."/>
            <person name="Wong A."/>
            <person name="Wong G.K."/>
            <person name="Wu C.I."/>
            <person name="Wu G."/>
            <person name="Yamamoto D."/>
            <person name="Yang H.P."/>
            <person name="Yang S.P."/>
            <person name="Yorke J.A."/>
            <person name="Yoshida K."/>
            <person name="Zdobnov E."/>
            <person name="Zhang P."/>
            <person name="Zhang Y."/>
            <person name="Zimin A.V."/>
            <person name="Baldwin J."/>
            <person name="Abdouelleil A."/>
            <person name="Abdulkadir J."/>
            <person name="Abebe A."/>
            <person name="Abera B."/>
            <person name="Abreu J."/>
            <person name="Acer S.C."/>
            <person name="Aftuck L."/>
            <person name="Alexander A."/>
            <person name="An P."/>
            <person name="Anderson E."/>
            <person name="Anderson S."/>
            <person name="Arachi H."/>
            <person name="Azer M."/>
            <person name="Bachantsang P."/>
            <person name="Barry A."/>
            <person name="Bayul T."/>
            <person name="Berlin A."/>
            <person name="Bessette D."/>
            <person name="Bloom T."/>
            <person name="Blye J."/>
            <person name="Boguslavskiy L."/>
            <person name="Bonnet C."/>
            <person name="Boukhgalter B."/>
            <person name="Bourzgui I."/>
            <person name="Brown A."/>
            <person name="Cahill P."/>
            <person name="Channer S."/>
            <person name="Cheshatsang Y."/>
            <person name="Chuda L."/>
            <person name="Citroen M."/>
            <person name="Collymore A."/>
            <person name="Cooke P."/>
            <person name="Costello M."/>
            <person name="D'Aco K."/>
            <person name="Daza R."/>
            <person name="De Haan G."/>
            <person name="DeGray S."/>
            <person name="DeMaso C."/>
            <person name="Dhargay N."/>
            <person name="Dooley K."/>
            <person name="Dooley E."/>
            <person name="Doricent M."/>
            <person name="Dorje P."/>
            <person name="Dorjee K."/>
            <person name="Dupes A."/>
            <person name="Elong R."/>
            <person name="Falk J."/>
            <person name="Farina A."/>
            <person name="Faro S."/>
            <person name="Ferguson D."/>
            <person name="Fisher S."/>
            <person name="Foley C.D."/>
            <person name="Franke A."/>
            <person name="Friedrich D."/>
            <person name="Gadbois L."/>
            <person name="Gearin G."/>
            <person name="Gearin C.R."/>
            <person name="Giannoukos G."/>
            <person name="Goode T."/>
            <person name="Graham J."/>
            <person name="Grandbois E."/>
            <person name="Grewal S."/>
            <person name="Gyaltsen K."/>
            <person name="Hafez N."/>
            <person name="Hagos B."/>
            <person name="Hall J."/>
            <person name="Henson C."/>
            <person name="Hollinger A."/>
            <person name="Honan T."/>
            <person name="Huard M.D."/>
            <person name="Hughes L."/>
            <person name="Hurhula B."/>
            <person name="Husby M.E."/>
            <person name="Kamat A."/>
            <person name="Kanga B."/>
            <person name="Kashin S."/>
            <person name="Khazanovich D."/>
            <person name="Kisner P."/>
            <person name="Lance K."/>
            <person name="Lara M."/>
            <person name="Lee W."/>
            <person name="Lennon N."/>
            <person name="Letendre F."/>
            <person name="LeVine R."/>
            <person name="Lipovsky A."/>
            <person name="Liu X."/>
            <person name="Liu J."/>
            <person name="Liu S."/>
            <person name="Lokyitsang T."/>
            <person name="Lokyitsang Y."/>
            <person name="Lubonja R."/>
            <person name="Lui A."/>
            <person name="MacDonald P."/>
            <person name="Magnisalis V."/>
            <person name="Maru K."/>
            <person name="Matthews C."/>
            <person name="McCusker W."/>
            <person name="McDonough S."/>
            <person name="Mehta T."/>
            <person name="Meldrim J."/>
            <person name="Meneus L."/>
            <person name="Mihai O."/>
            <person name="Mihalev A."/>
            <person name="Mihova T."/>
            <person name="Mittelman R."/>
            <person name="Mlenga V."/>
            <person name="Montmayeur A."/>
            <person name="Mulrain L."/>
            <person name="Navidi A."/>
            <person name="Naylor J."/>
            <person name="Negash T."/>
            <person name="Nguyen T."/>
            <person name="Nguyen N."/>
            <person name="Nicol R."/>
            <person name="Norbu C."/>
            <person name="Norbu N."/>
            <person name="Novod N."/>
            <person name="O'Neill B."/>
            <person name="Osman S."/>
            <person name="Markiewicz E."/>
            <person name="Oyono O.L."/>
            <person name="Patti C."/>
            <person name="Phunkhang P."/>
            <person name="Pierre F."/>
            <person name="Priest M."/>
            <person name="Raghuraman S."/>
            <person name="Rege F."/>
            <person name="Reyes R."/>
            <person name="Rise C."/>
            <person name="Rogov P."/>
            <person name="Ross K."/>
            <person name="Ryan E."/>
            <person name="Settipalli S."/>
            <person name="Shea T."/>
            <person name="Sherpa N."/>
            <person name="Shi L."/>
            <person name="Shih D."/>
            <person name="Sparrow T."/>
            <person name="Spaulding J."/>
            <person name="Stalker J."/>
            <person name="Stange-Thomann N."/>
            <person name="Stavropoulos S."/>
            <person name="Stone C."/>
            <person name="Strader C."/>
            <person name="Tesfaye S."/>
            <person name="Thomson T."/>
            <person name="Thoulutsang Y."/>
            <person name="Thoulutsang D."/>
            <person name="Topham K."/>
            <person name="Topping I."/>
            <person name="Tsamla T."/>
            <person name="Vassiliev H."/>
            <person name="Vo A."/>
            <person name="Wangchuk T."/>
            <person name="Wangdi T."/>
            <person name="Weiand M."/>
            <person name="Wilkinson J."/>
            <person name="Wilson A."/>
            <person name="Yadav S."/>
            <person name="Young G."/>
            <person name="Yu Q."/>
            <person name="Zembek L."/>
            <person name="Zhong D."/>
            <person name="Zimmer A."/>
            <person name="Zwirko Z."/>
            <person name="Jaffe D.B."/>
            <person name="Alvarez P."/>
            <person name="Brockman W."/>
            <person name="Butler J."/>
            <person name="Chin C."/>
            <person name="Gnerre S."/>
            <person name="Grabherr M."/>
            <person name="Kleber M."/>
            <person name="Mauceli E."/>
            <person name="MacCallum I."/>
        </authorList>
    </citation>
    <scope>NUCLEOTIDE SEQUENCE [LARGE SCALE GENOMIC DNA]</scope>
    <source>
        <strain evidence="6">Tucson 15010-1051.87</strain>
    </source>
</reference>